<dbReference type="EMBL" id="PRDS01000009">
    <property type="protein sequence ID" value="PPB79760.1"/>
    <property type="molecule type" value="Genomic_DNA"/>
</dbReference>
<dbReference type="Proteomes" id="UP000239736">
    <property type="component" value="Unassembled WGS sequence"/>
</dbReference>
<feature type="region of interest" description="Disordered" evidence="1">
    <location>
        <begin position="512"/>
        <end position="536"/>
    </location>
</feature>
<comment type="caution">
    <text evidence="3">The sequence shown here is derived from an EMBL/GenBank/DDBJ whole genome shotgun (WGS) entry which is preliminary data.</text>
</comment>
<gene>
    <name evidence="3" type="ORF">LV82_02551</name>
</gene>
<feature type="compositionally biased region" description="Low complexity" evidence="1">
    <location>
        <begin position="514"/>
        <end position="534"/>
    </location>
</feature>
<evidence type="ECO:0000259" key="2">
    <source>
        <dbReference type="Pfam" id="PF06791"/>
    </source>
</evidence>
<proteinExistence type="predicted"/>
<sequence>MADLRVGLRVDAETGAARKEIDETAKSVERMGEKARASGKKAAEGGKQTKENMQLAAGSVANLTAQFNDIGQMLAAGQSPLMLAIQQGTQITQVLGPMGAAGAVRALGQALMSMLSPMNLITLGSIAAGAALVQWFTSSREEAKSLAEELDGLRDTIREMEKLRELSVAPLSELRIDFGDSAAQVRELYSAMADLAMLDATNNIVGAAQAMRTELEDITGYVRQLQVLDNALTLGEHPDDQAFVRRRILSNLREDFGLTEQEARDLAAALDDLAGAQGPDQIADAVGRVNEAFDRVLERTRDLPETTREAARAAREMAIEVVRVNAAMEGHSRSAEKARQDAEAMLATLNDEAQIRAAIKLYGEDSVQVERLRVEQARAAFAARVEEMQISDELKQSLMEAWDAARGLATEDIAGGIAAAAAQASALAGEMERAWNAAANAAAAASDAARESQLRVQFKDDPVKLAGALAEQRFKSRVGDYSGFDPILRSQIDQRLAETVAAAEEAARNQQALVSSNRGGRSVGRSVSRSASAATIRDTDKTRDAFERLRASVDDAYAAQQRYAEAERIVNDAVRQGIVSKDVAADVLERVKQGLDGASRGADQFAESLKSGVLDALSDVTSLEDAFSNLIRVIQRAAFEALLFNEGMFATQGGGSGLLGGFISSLTGWIGGGAAVHHSGGVVGSVPATRRVDPRVFLSAPRMHSGGWAGLRPDEVPAILQRGERVLSRREVAQMGSGGQPAVNITINARDAESFRKSRTQIAADISRAISIGRRGM</sequence>
<dbReference type="InterPro" id="IPR009628">
    <property type="entry name" value="Phage_tape_measure_N"/>
</dbReference>
<keyword evidence="4" id="KW-1185">Reference proteome</keyword>
<evidence type="ECO:0000313" key="4">
    <source>
        <dbReference type="Proteomes" id="UP000239736"/>
    </source>
</evidence>
<organism evidence="3 4">
    <name type="scientific">Albidovulum inexpectatum</name>
    <dbReference type="NCBI Taxonomy" id="196587"/>
    <lineage>
        <taxon>Bacteria</taxon>
        <taxon>Pseudomonadati</taxon>
        <taxon>Pseudomonadota</taxon>
        <taxon>Alphaproteobacteria</taxon>
        <taxon>Rhodobacterales</taxon>
        <taxon>Paracoccaceae</taxon>
        <taxon>Albidovulum</taxon>
    </lineage>
</organism>
<feature type="region of interest" description="Disordered" evidence="1">
    <location>
        <begin position="24"/>
        <end position="49"/>
    </location>
</feature>
<dbReference type="RefSeq" id="WP_104072250.1">
    <property type="nucleotide sequence ID" value="NZ_PRDS01000009.1"/>
</dbReference>
<dbReference type="Pfam" id="PF06791">
    <property type="entry name" value="TMP_2"/>
    <property type="match status" value="1"/>
</dbReference>
<accession>A0A2S5JED6</accession>
<evidence type="ECO:0000256" key="1">
    <source>
        <dbReference type="SAM" id="MobiDB-lite"/>
    </source>
</evidence>
<name>A0A2S5JED6_9RHOB</name>
<protein>
    <submittedName>
        <fullName evidence="3">Tail length tape measure protein</fullName>
    </submittedName>
</protein>
<evidence type="ECO:0000313" key="3">
    <source>
        <dbReference type="EMBL" id="PPB79760.1"/>
    </source>
</evidence>
<dbReference type="AlphaFoldDB" id="A0A2S5JED6"/>
<feature type="domain" description="Bacteriophage tail tape measure N-terminal" evidence="2">
    <location>
        <begin position="56"/>
        <end position="146"/>
    </location>
</feature>
<reference evidence="3 4" key="1">
    <citation type="submission" date="2018-01" db="EMBL/GenBank/DDBJ databases">
        <title>Genomic Encyclopedia of Archaeal and Bacterial Type Strains, Phase II (KMG-II): from individual species to whole genera.</title>
        <authorList>
            <person name="Goeker M."/>
        </authorList>
    </citation>
    <scope>NUCLEOTIDE SEQUENCE [LARGE SCALE GENOMIC DNA]</scope>
    <source>
        <strain evidence="3 4">DSM 12048</strain>
    </source>
</reference>
<dbReference type="OrthoDB" id="7710249at2"/>